<proteinExistence type="predicted"/>
<keyword evidence="2" id="KW-1185">Reference proteome</keyword>
<comment type="caution">
    <text evidence="1">The sequence shown here is derived from an EMBL/GenBank/DDBJ whole genome shotgun (WGS) entry which is preliminary data.</text>
</comment>
<protein>
    <submittedName>
        <fullName evidence="1">Uncharacterized protein</fullName>
    </submittedName>
</protein>
<dbReference type="EMBL" id="JAADJT010000018">
    <property type="protein sequence ID" value="NGZ88204.1"/>
    <property type="molecule type" value="Genomic_DNA"/>
</dbReference>
<evidence type="ECO:0000313" key="2">
    <source>
        <dbReference type="Proteomes" id="UP000666369"/>
    </source>
</evidence>
<gene>
    <name evidence="1" type="ORF">GW587_28615</name>
</gene>
<evidence type="ECO:0000313" key="1">
    <source>
        <dbReference type="EMBL" id="NGZ88204.1"/>
    </source>
</evidence>
<organism evidence="1 2">
    <name type="scientific">Duganella aceris</name>
    <dbReference type="NCBI Taxonomy" id="2703883"/>
    <lineage>
        <taxon>Bacteria</taxon>
        <taxon>Pseudomonadati</taxon>
        <taxon>Pseudomonadota</taxon>
        <taxon>Betaproteobacteria</taxon>
        <taxon>Burkholderiales</taxon>
        <taxon>Oxalobacteraceae</taxon>
        <taxon>Telluria group</taxon>
        <taxon>Duganella</taxon>
    </lineage>
</organism>
<name>A0ABX0FV88_9BURK</name>
<dbReference type="Proteomes" id="UP000666369">
    <property type="component" value="Unassembled WGS sequence"/>
</dbReference>
<accession>A0ABX0FV88</accession>
<sequence length="85" mass="9320">MSATNNLSYNDFDTTPSYASNVAAAVRQLVAALFAVKPQAAAAAEPVVSQRNKEETIWWLTRMANDCERHSPSLSAELRFFASRG</sequence>
<reference evidence="2" key="1">
    <citation type="submission" date="2023-07" db="EMBL/GenBank/DDBJ databases">
        <title>Duganella aceri sp. nov., isolated from tree sap.</title>
        <authorList>
            <person name="Kim I.S."/>
        </authorList>
    </citation>
    <scope>NUCLEOTIDE SEQUENCE [LARGE SCALE GENOMIC DNA]</scope>
    <source>
        <strain evidence="2">SAP-35</strain>
    </source>
</reference>